<feature type="domain" description="TraG N-terminal Bacteroidetes" evidence="1">
    <location>
        <begin position="3"/>
        <end position="52"/>
    </location>
</feature>
<evidence type="ECO:0000313" key="4">
    <source>
        <dbReference type="Proteomes" id="UP000321436"/>
    </source>
</evidence>
<gene>
    <name evidence="3" type="ORF">CCY01nite_39590</name>
</gene>
<dbReference type="PANTHER" id="PTHR38467">
    <property type="match status" value="1"/>
</dbReference>
<dbReference type="InterPro" id="IPR053155">
    <property type="entry name" value="F-pilin_assembly_TraC"/>
</dbReference>
<sequence length="453" mass="51584">MKKKGKKLEEVLPIYKVSEDCLLSRQGDITLAFELSLPELFTLSNSDYEALHQAWVKAIRLLPQHSILHKQDWYQQTAYQADFSHPDKSFLSKCSERFFNERPYLDHKCYIYLTKYPGNRKAASSLSSSLIRSSLAPNQTVDNRELNAFLDKVGQFVKILEDSSYIMARRLTTEELTGTSTDTGLLERYCYLLHAQEPPIIRDISFEEELRIGDLHTQLFTLSDVEDLPALCGPRINYDKYSTEKTKFSVSFAAPLGQLLNCNHIYNQYIIIDDAQLTLKKMESKRLRLQSLSAYSRENSISREAVNQFLNEAISQQRLPVKGHFNILAWTDNKHQSKEIRNNISASLAQMDARAKQETVITPQLFFAGIPGGAAYLPLHETFDTFAEQASCFFNMETSHRNSLSPMGIRLGERLTGLPLHVDISDEPMQKGICTNRNKFVLGPSGAYRATLS</sequence>
<evidence type="ECO:0000259" key="1">
    <source>
        <dbReference type="Pfam" id="PF12991"/>
    </source>
</evidence>
<dbReference type="PANTHER" id="PTHR38467:SF1">
    <property type="entry name" value="CONJUGATIVE TRANSFER: ASSEMBLY"/>
    <property type="match status" value="1"/>
</dbReference>
<dbReference type="Pfam" id="PF12991">
    <property type="entry name" value="DUF3875"/>
    <property type="match status" value="1"/>
</dbReference>
<dbReference type="InterPro" id="IPR043964">
    <property type="entry name" value="P-loop_TraG"/>
</dbReference>
<protein>
    <submittedName>
        <fullName evidence="3">Uncharacterized protein</fullName>
    </submittedName>
</protein>
<reference evidence="3 4" key="1">
    <citation type="submission" date="2019-07" db="EMBL/GenBank/DDBJ databases">
        <title>Whole genome shotgun sequence of Chitinophaga cymbidii NBRC 109752.</title>
        <authorList>
            <person name="Hosoyama A."/>
            <person name="Uohara A."/>
            <person name="Ohji S."/>
            <person name="Ichikawa N."/>
        </authorList>
    </citation>
    <scope>NUCLEOTIDE SEQUENCE [LARGE SCALE GENOMIC DNA]</scope>
    <source>
        <strain evidence="3 4">NBRC 109752</strain>
    </source>
</reference>
<keyword evidence="4" id="KW-1185">Reference proteome</keyword>
<name>A0A512RPS6_9BACT</name>
<dbReference type="NCBIfam" id="TIGR03783">
    <property type="entry name" value="Bac_Flav_CT_G"/>
    <property type="match status" value="1"/>
</dbReference>
<dbReference type="EMBL" id="BKAU01000005">
    <property type="protein sequence ID" value="GEP97699.1"/>
    <property type="molecule type" value="Genomic_DNA"/>
</dbReference>
<comment type="caution">
    <text evidence="3">The sequence shown here is derived from an EMBL/GenBank/DDBJ whole genome shotgun (WGS) entry which is preliminary data.</text>
</comment>
<organism evidence="3 4">
    <name type="scientific">Chitinophaga cymbidii</name>
    <dbReference type="NCBI Taxonomy" id="1096750"/>
    <lineage>
        <taxon>Bacteria</taxon>
        <taxon>Pseudomonadati</taxon>
        <taxon>Bacteroidota</taxon>
        <taxon>Chitinophagia</taxon>
        <taxon>Chitinophagales</taxon>
        <taxon>Chitinophagaceae</taxon>
        <taxon>Chitinophaga</taxon>
    </lineage>
</organism>
<dbReference type="Pfam" id="PF19044">
    <property type="entry name" value="P-loop_TraG"/>
    <property type="match status" value="1"/>
</dbReference>
<feature type="domain" description="TraG P-loop" evidence="2">
    <location>
        <begin position="408"/>
        <end position="448"/>
    </location>
</feature>
<dbReference type="Proteomes" id="UP000321436">
    <property type="component" value="Unassembled WGS sequence"/>
</dbReference>
<dbReference type="InterPro" id="IPR022509">
    <property type="entry name" value="Conjugation_ATPase_TraG"/>
</dbReference>
<evidence type="ECO:0000313" key="3">
    <source>
        <dbReference type="EMBL" id="GEP97699.1"/>
    </source>
</evidence>
<dbReference type="InterPro" id="IPR024451">
    <property type="entry name" value="TraG_N_Bacteroidetes"/>
</dbReference>
<accession>A0A512RPS6</accession>
<proteinExistence type="predicted"/>
<dbReference type="AlphaFoldDB" id="A0A512RPS6"/>
<evidence type="ECO:0000259" key="2">
    <source>
        <dbReference type="Pfam" id="PF19044"/>
    </source>
</evidence>